<reference evidence="2" key="1">
    <citation type="journal article" date="2013" name="Science">
        <title>The Amborella genome and the evolution of flowering plants.</title>
        <authorList>
            <consortium name="Amborella Genome Project"/>
        </authorList>
    </citation>
    <scope>NUCLEOTIDE SEQUENCE [LARGE SCALE GENOMIC DNA]</scope>
</reference>
<organism evidence="1 2">
    <name type="scientific">Amborella trichopoda</name>
    <dbReference type="NCBI Taxonomy" id="13333"/>
    <lineage>
        <taxon>Eukaryota</taxon>
        <taxon>Viridiplantae</taxon>
        <taxon>Streptophyta</taxon>
        <taxon>Embryophyta</taxon>
        <taxon>Tracheophyta</taxon>
        <taxon>Spermatophyta</taxon>
        <taxon>Magnoliopsida</taxon>
        <taxon>Amborellales</taxon>
        <taxon>Amborellaceae</taxon>
        <taxon>Amborella</taxon>
    </lineage>
</organism>
<keyword evidence="2" id="KW-1185">Reference proteome</keyword>
<dbReference type="AlphaFoldDB" id="W1NYE6"/>
<name>W1NYE6_AMBTC</name>
<dbReference type="Gramene" id="ERN00321">
    <property type="protein sequence ID" value="ERN00321"/>
    <property type="gene ID" value="AMTR_s00107p00151760"/>
</dbReference>
<evidence type="ECO:0000313" key="1">
    <source>
        <dbReference type="EMBL" id="ERN00321.1"/>
    </source>
</evidence>
<protein>
    <submittedName>
        <fullName evidence="1">Uncharacterized protein</fullName>
    </submittedName>
</protein>
<accession>W1NYE6</accession>
<dbReference type="HOGENOM" id="CLU_2609279_0_0_1"/>
<evidence type="ECO:0000313" key="2">
    <source>
        <dbReference type="Proteomes" id="UP000017836"/>
    </source>
</evidence>
<sequence length="79" mass="8832">MWRPYDLRRSEAISKDTGGIPTAFIYVFGHVLHSGDSDLVQMDQSLLEAILTCTGGDTNWPTILVVPSSNYHSIRVRQP</sequence>
<gene>
    <name evidence="1" type="ORF">AMTR_s00107p00151760</name>
</gene>
<dbReference type="Proteomes" id="UP000017836">
    <property type="component" value="Unassembled WGS sequence"/>
</dbReference>
<proteinExistence type="predicted"/>
<dbReference type="EMBL" id="KI394917">
    <property type="protein sequence ID" value="ERN00321.1"/>
    <property type="molecule type" value="Genomic_DNA"/>
</dbReference>